<proteinExistence type="predicted"/>
<evidence type="ECO:0000313" key="1">
    <source>
        <dbReference type="EMBL" id="CAG8591223.1"/>
    </source>
</evidence>
<reference evidence="1" key="1">
    <citation type="submission" date="2021-06" db="EMBL/GenBank/DDBJ databases">
        <authorList>
            <person name="Kallberg Y."/>
            <person name="Tangrot J."/>
            <person name="Rosling A."/>
        </authorList>
    </citation>
    <scope>NUCLEOTIDE SEQUENCE</scope>
    <source>
        <strain evidence="1">AU212A</strain>
    </source>
</reference>
<evidence type="ECO:0000313" key="2">
    <source>
        <dbReference type="Proteomes" id="UP000789860"/>
    </source>
</evidence>
<dbReference type="EMBL" id="CAJVPM010012891">
    <property type="protein sequence ID" value="CAG8591223.1"/>
    <property type="molecule type" value="Genomic_DNA"/>
</dbReference>
<name>A0ACA9MGR1_9GLOM</name>
<feature type="non-terminal residue" evidence="1">
    <location>
        <position position="93"/>
    </location>
</feature>
<keyword evidence="2" id="KW-1185">Reference proteome</keyword>
<comment type="caution">
    <text evidence="1">The sequence shown here is derived from an EMBL/GenBank/DDBJ whole genome shotgun (WGS) entry which is preliminary data.</text>
</comment>
<organism evidence="1 2">
    <name type="scientific">Scutellospora calospora</name>
    <dbReference type="NCBI Taxonomy" id="85575"/>
    <lineage>
        <taxon>Eukaryota</taxon>
        <taxon>Fungi</taxon>
        <taxon>Fungi incertae sedis</taxon>
        <taxon>Mucoromycota</taxon>
        <taxon>Glomeromycotina</taxon>
        <taxon>Glomeromycetes</taxon>
        <taxon>Diversisporales</taxon>
        <taxon>Gigasporaceae</taxon>
        <taxon>Scutellospora</taxon>
    </lineage>
</organism>
<dbReference type="Proteomes" id="UP000789860">
    <property type="component" value="Unassembled WGS sequence"/>
</dbReference>
<sequence length="93" mass="10643">MSQRQGQQQRRKRSTYVTMACTNCRQKHAKCSGKVTCRRCSQRNLECTFIDSGKRRGPRAVGRLVEQNYVNNGPELNFNGTYMLSSVIPNITQ</sequence>
<accession>A0ACA9MGR1</accession>
<gene>
    <name evidence="1" type="ORF">SCALOS_LOCUS6584</name>
</gene>
<protein>
    <submittedName>
        <fullName evidence="1">1129_t:CDS:1</fullName>
    </submittedName>
</protein>